<keyword evidence="1" id="KW-0378">Hydrolase</keyword>
<keyword evidence="1" id="KW-0645">Protease</keyword>
<organism evidence="1 2">
    <name type="scientific">Inconstantimicrobium mannanitabidum</name>
    <dbReference type="NCBI Taxonomy" id="1604901"/>
    <lineage>
        <taxon>Bacteria</taxon>
        <taxon>Bacillati</taxon>
        <taxon>Bacillota</taxon>
        <taxon>Clostridia</taxon>
        <taxon>Eubacteriales</taxon>
        <taxon>Clostridiaceae</taxon>
        <taxon>Inconstantimicrobium</taxon>
    </lineage>
</organism>
<reference evidence="1" key="1">
    <citation type="journal article" date="2025" name="Int. J. Syst. Evol. Microbiol.">
        <title>Inconstantimicrobium mannanitabidum sp. nov., a novel member of the family Clostridiaceae isolated from anoxic soil under the treatment of reductive soil disinfestation.</title>
        <authorList>
            <person name="Ueki A."/>
            <person name="Tonouchi A."/>
            <person name="Honma S."/>
            <person name="Kaku N."/>
            <person name="Ueki K."/>
        </authorList>
    </citation>
    <scope>NUCLEOTIDE SEQUENCE</scope>
    <source>
        <strain evidence="1">TW13</strain>
    </source>
</reference>
<dbReference type="EMBL" id="BROD01000001">
    <property type="protein sequence ID" value="GKX66806.1"/>
    <property type="molecule type" value="Genomic_DNA"/>
</dbReference>
<evidence type="ECO:0000313" key="2">
    <source>
        <dbReference type="Proteomes" id="UP001058074"/>
    </source>
</evidence>
<dbReference type="Proteomes" id="UP001058074">
    <property type="component" value="Unassembled WGS sequence"/>
</dbReference>
<gene>
    <name evidence="1" type="ORF">rsdtw13_20640</name>
</gene>
<keyword evidence="2" id="KW-1185">Reference proteome</keyword>
<name>A0ACB5RCJ0_9CLOT</name>
<proteinExistence type="predicted"/>
<evidence type="ECO:0000313" key="1">
    <source>
        <dbReference type="EMBL" id="GKX66806.1"/>
    </source>
</evidence>
<keyword evidence="1" id="KW-0121">Carboxypeptidase</keyword>
<accession>A0ACB5RCJ0</accession>
<sequence>MRRKRIISTLAIACFITVLAPTAKIAHASETQPSVVGQSAITVDYETGEIIYAKDIDTKRYPASITKLITGLVFAEKKQKSDTIPYTEDAKTQPAESFSANYPGAIKVGETMTADDVMKSLLLFSANDAATMMADSIAGNTTDFAKLMNDKAKALGLSHTHFVTPNGLHDDDHYTTAYDLSILTKAAFHNDWIKEVMGTEKAKVSISNGKSIDMTNLNNLLGKDGNIGGKTGTTSQAGKCLTSVYDRDGRKIIGVVLKSTRDTGVQVFKDMNSIIDWSYKQQKSVFLPKGKTIETVKVSYKPLRFFGPTKTIDVPITLNENIEYYKNAVNDKELKTKVIGSTTNAWDLAKNSSLVKVRASQRAYSKDYSASAQISTSTLVKDNLGLYAICLVVAAVVIFLILFIINLIKANNRKRSKKKGIF</sequence>
<comment type="caution">
    <text evidence="1">The sequence shown here is derived from an EMBL/GenBank/DDBJ whole genome shotgun (WGS) entry which is preliminary data.</text>
</comment>
<protein>
    <submittedName>
        <fullName evidence="1">D-alanyl-D-alanine carboxypeptidase</fullName>
    </submittedName>
</protein>